<evidence type="ECO:0000313" key="3">
    <source>
        <dbReference type="Proteomes" id="UP001500837"/>
    </source>
</evidence>
<keyword evidence="3" id="KW-1185">Reference proteome</keyword>
<proteinExistence type="predicted"/>
<gene>
    <name evidence="2" type="ORF">GCM10009066_01910</name>
</gene>
<name>A0AAV3S1Y8_9EURY</name>
<feature type="transmembrane region" description="Helical" evidence="1">
    <location>
        <begin position="46"/>
        <end position="64"/>
    </location>
</feature>
<keyword evidence="1" id="KW-0472">Membrane</keyword>
<accession>A0AAV3S1Y8</accession>
<keyword evidence="1" id="KW-1133">Transmembrane helix</keyword>
<evidence type="ECO:0000256" key="1">
    <source>
        <dbReference type="SAM" id="Phobius"/>
    </source>
</evidence>
<dbReference type="AlphaFoldDB" id="A0AAV3S1Y8"/>
<organism evidence="2 3">
    <name type="scientific">Halarchaeum salinum</name>
    <dbReference type="NCBI Taxonomy" id="489912"/>
    <lineage>
        <taxon>Archaea</taxon>
        <taxon>Methanobacteriati</taxon>
        <taxon>Methanobacteriota</taxon>
        <taxon>Stenosarchaea group</taxon>
        <taxon>Halobacteria</taxon>
        <taxon>Halobacteriales</taxon>
        <taxon>Halobacteriaceae</taxon>
    </lineage>
</organism>
<comment type="caution">
    <text evidence="2">The sequence shown here is derived from an EMBL/GenBank/DDBJ whole genome shotgun (WGS) entry which is preliminary data.</text>
</comment>
<evidence type="ECO:0000313" key="2">
    <source>
        <dbReference type="EMBL" id="GAA0291030.1"/>
    </source>
</evidence>
<dbReference type="Proteomes" id="UP001500837">
    <property type="component" value="Unassembled WGS sequence"/>
</dbReference>
<sequence>MQPNGYVGLLNRCGMSDRTDRLLALHVILMALLVVSQTTVVPRNQLLGTIGLLFGAIAIILALVELKGAF</sequence>
<protein>
    <submittedName>
        <fullName evidence="2">Uncharacterized protein</fullName>
    </submittedName>
</protein>
<keyword evidence="1" id="KW-0812">Transmembrane</keyword>
<dbReference type="EMBL" id="BAAABL010000013">
    <property type="protein sequence ID" value="GAA0291030.1"/>
    <property type="molecule type" value="Genomic_DNA"/>
</dbReference>
<reference evidence="2 3" key="1">
    <citation type="journal article" date="2019" name="Int. J. Syst. Evol. Microbiol.">
        <title>The Global Catalogue of Microorganisms (GCM) 10K type strain sequencing project: providing services to taxonomists for standard genome sequencing and annotation.</title>
        <authorList>
            <consortium name="The Broad Institute Genomics Platform"/>
            <consortium name="The Broad Institute Genome Sequencing Center for Infectious Disease"/>
            <person name="Wu L."/>
            <person name="Ma J."/>
        </authorList>
    </citation>
    <scope>NUCLEOTIDE SEQUENCE [LARGE SCALE GENOMIC DNA]</scope>
    <source>
        <strain evidence="2 3">JCM 16330</strain>
    </source>
</reference>
<feature type="transmembrane region" description="Helical" evidence="1">
    <location>
        <begin position="22"/>
        <end position="40"/>
    </location>
</feature>